<sequence length="113" mass="12626">MNPPPPPPATHVLMGATWDFPASTPTTKYELKGKPSGYFLTRASALQYMLDTCMRTNSQGAIIFRDKSGRMYGFARWFPDKGWGLGYWIDSGVVPHAERAVENMTFAGVHDVR</sequence>
<organism evidence="1 2">
    <name type="scientific">Ampelomyces quisqualis</name>
    <name type="common">Powdery mildew agent</name>
    <dbReference type="NCBI Taxonomy" id="50730"/>
    <lineage>
        <taxon>Eukaryota</taxon>
        <taxon>Fungi</taxon>
        <taxon>Dikarya</taxon>
        <taxon>Ascomycota</taxon>
        <taxon>Pezizomycotina</taxon>
        <taxon>Dothideomycetes</taxon>
        <taxon>Pleosporomycetidae</taxon>
        <taxon>Pleosporales</taxon>
        <taxon>Pleosporineae</taxon>
        <taxon>Phaeosphaeriaceae</taxon>
        <taxon>Ampelomyces</taxon>
    </lineage>
</organism>
<keyword evidence="2" id="KW-1185">Reference proteome</keyword>
<dbReference type="AlphaFoldDB" id="A0A6A5R3U5"/>
<protein>
    <submittedName>
        <fullName evidence="1">Uncharacterized protein</fullName>
    </submittedName>
</protein>
<proteinExistence type="predicted"/>
<evidence type="ECO:0000313" key="2">
    <source>
        <dbReference type="Proteomes" id="UP000800096"/>
    </source>
</evidence>
<name>A0A6A5R3U5_AMPQU</name>
<gene>
    <name evidence="1" type="ORF">BDU57DRAFT_510857</name>
</gene>
<dbReference type="Proteomes" id="UP000800096">
    <property type="component" value="Unassembled WGS sequence"/>
</dbReference>
<reference evidence="1" key="1">
    <citation type="journal article" date="2020" name="Stud. Mycol.">
        <title>101 Dothideomycetes genomes: a test case for predicting lifestyles and emergence of pathogens.</title>
        <authorList>
            <person name="Haridas S."/>
            <person name="Albert R."/>
            <person name="Binder M."/>
            <person name="Bloem J."/>
            <person name="Labutti K."/>
            <person name="Salamov A."/>
            <person name="Andreopoulos B."/>
            <person name="Baker S."/>
            <person name="Barry K."/>
            <person name="Bills G."/>
            <person name="Bluhm B."/>
            <person name="Cannon C."/>
            <person name="Castanera R."/>
            <person name="Culley D."/>
            <person name="Daum C."/>
            <person name="Ezra D."/>
            <person name="Gonzalez J."/>
            <person name="Henrissat B."/>
            <person name="Kuo A."/>
            <person name="Liang C."/>
            <person name="Lipzen A."/>
            <person name="Lutzoni F."/>
            <person name="Magnuson J."/>
            <person name="Mondo S."/>
            <person name="Nolan M."/>
            <person name="Ohm R."/>
            <person name="Pangilinan J."/>
            <person name="Park H.-J."/>
            <person name="Ramirez L."/>
            <person name="Alfaro M."/>
            <person name="Sun H."/>
            <person name="Tritt A."/>
            <person name="Yoshinaga Y."/>
            <person name="Zwiers L.-H."/>
            <person name="Turgeon B."/>
            <person name="Goodwin S."/>
            <person name="Spatafora J."/>
            <person name="Crous P."/>
            <person name="Grigoriev I."/>
        </authorList>
    </citation>
    <scope>NUCLEOTIDE SEQUENCE</scope>
    <source>
        <strain evidence="1">HMLAC05119</strain>
    </source>
</reference>
<evidence type="ECO:0000313" key="1">
    <source>
        <dbReference type="EMBL" id="KAF1921848.1"/>
    </source>
</evidence>
<accession>A0A6A5R3U5</accession>
<dbReference type="EMBL" id="ML979132">
    <property type="protein sequence ID" value="KAF1921848.1"/>
    <property type="molecule type" value="Genomic_DNA"/>
</dbReference>